<dbReference type="Proteomes" id="UP001501758">
    <property type="component" value="Unassembled WGS sequence"/>
</dbReference>
<keyword evidence="3" id="KW-0804">Transcription</keyword>
<dbReference type="InterPro" id="IPR020449">
    <property type="entry name" value="Tscrpt_reg_AraC-type_HTH"/>
</dbReference>
<reference evidence="6 7" key="1">
    <citation type="journal article" date="2019" name="Int. J. Syst. Evol. Microbiol.">
        <title>The Global Catalogue of Microorganisms (GCM) 10K type strain sequencing project: providing services to taxonomists for standard genome sequencing and annotation.</title>
        <authorList>
            <consortium name="The Broad Institute Genomics Platform"/>
            <consortium name="The Broad Institute Genome Sequencing Center for Infectious Disease"/>
            <person name="Wu L."/>
            <person name="Ma J."/>
        </authorList>
    </citation>
    <scope>NUCLEOTIDE SEQUENCE [LARGE SCALE GENOMIC DNA]</scope>
    <source>
        <strain evidence="6 7">JCM 15974</strain>
    </source>
</reference>
<keyword evidence="4" id="KW-0812">Transmembrane</keyword>
<dbReference type="Pfam" id="PF13185">
    <property type="entry name" value="GAF_2"/>
    <property type="match status" value="1"/>
</dbReference>
<dbReference type="PROSITE" id="PS00041">
    <property type="entry name" value="HTH_ARAC_FAMILY_1"/>
    <property type="match status" value="1"/>
</dbReference>
<dbReference type="SMART" id="SM00065">
    <property type="entry name" value="GAF"/>
    <property type="match status" value="1"/>
</dbReference>
<feature type="domain" description="HTH araC/xylS-type" evidence="5">
    <location>
        <begin position="284"/>
        <end position="380"/>
    </location>
</feature>
<keyword evidence="2" id="KW-0238">DNA-binding</keyword>
<dbReference type="PANTHER" id="PTHR43280">
    <property type="entry name" value="ARAC-FAMILY TRANSCRIPTIONAL REGULATOR"/>
    <property type="match status" value="1"/>
</dbReference>
<evidence type="ECO:0000313" key="6">
    <source>
        <dbReference type="EMBL" id="GAA0713909.1"/>
    </source>
</evidence>
<dbReference type="EMBL" id="BAAAGE010000001">
    <property type="protein sequence ID" value="GAA0713909.1"/>
    <property type="molecule type" value="Genomic_DNA"/>
</dbReference>
<proteinExistence type="predicted"/>
<dbReference type="InterPro" id="IPR009057">
    <property type="entry name" value="Homeodomain-like_sf"/>
</dbReference>
<dbReference type="Gene3D" id="3.30.450.40">
    <property type="match status" value="1"/>
</dbReference>
<dbReference type="InterPro" id="IPR018062">
    <property type="entry name" value="HTH_AraC-typ_CS"/>
</dbReference>
<evidence type="ECO:0000256" key="2">
    <source>
        <dbReference type="ARBA" id="ARBA00023125"/>
    </source>
</evidence>
<feature type="transmembrane region" description="Helical" evidence="4">
    <location>
        <begin position="14"/>
        <end position="36"/>
    </location>
</feature>
<dbReference type="InterPro" id="IPR003018">
    <property type="entry name" value="GAF"/>
</dbReference>
<keyword evidence="4" id="KW-0472">Membrane</keyword>
<name>A0ABN1II24_9FLAO</name>
<keyword evidence="4" id="KW-1133">Transmembrane helix</keyword>
<dbReference type="InterPro" id="IPR018060">
    <property type="entry name" value="HTH_AraC"/>
</dbReference>
<dbReference type="SUPFAM" id="SSF46689">
    <property type="entry name" value="Homeodomain-like"/>
    <property type="match status" value="1"/>
</dbReference>
<dbReference type="Pfam" id="PF12833">
    <property type="entry name" value="HTH_18"/>
    <property type="match status" value="1"/>
</dbReference>
<dbReference type="SMART" id="SM00342">
    <property type="entry name" value="HTH_ARAC"/>
    <property type="match status" value="1"/>
</dbReference>
<dbReference type="PANTHER" id="PTHR43280:SF29">
    <property type="entry name" value="ARAC-FAMILY TRANSCRIPTIONAL REGULATOR"/>
    <property type="match status" value="1"/>
</dbReference>
<gene>
    <name evidence="6" type="ORF">GCM10009430_06300</name>
</gene>
<dbReference type="InterPro" id="IPR029016">
    <property type="entry name" value="GAF-like_dom_sf"/>
</dbReference>
<evidence type="ECO:0000256" key="1">
    <source>
        <dbReference type="ARBA" id="ARBA00023015"/>
    </source>
</evidence>
<keyword evidence="1" id="KW-0805">Transcription regulation</keyword>
<sequence length="385" mass="43895">MYKRLLTNIMNTNLLHNATIIFVCLAAFVLACWWLYRYQKNNKTSSFIDRFLGANNSIEKSESKSTEESEAVQKAIQNFRMSGLNHIFSEEELELIHYDKPSQITGILSYFSTSLFDKNNLDDVLWDILENCISHLHLEDCVIYILDNSRKVLIQKAAYGNKDKGGRTILSPIEISLGQGIVGQVAQSGEYECIYNVNYDDRYVVDDISRNSELAVPIKIDDKVVGVLDSEHSQEGFFNEHHILLFQLIAKLTAKKLAQIDIKNTSNITNDDVYFKELHFLMKEAKIYRDASLGLEGISKMLKVSSKYLSQMITKLNGSSFVDYVNKFRVEDAKSKLKNPKFSNYTVLAIGLDSGFNSKSTFYSAFKKYTGISPKEYRATVLETK</sequence>
<evidence type="ECO:0000256" key="4">
    <source>
        <dbReference type="SAM" id="Phobius"/>
    </source>
</evidence>
<dbReference type="PROSITE" id="PS01124">
    <property type="entry name" value="HTH_ARAC_FAMILY_2"/>
    <property type="match status" value="1"/>
</dbReference>
<evidence type="ECO:0000259" key="5">
    <source>
        <dbReference type="PROSITE" id="PS01124"/>
    </source>
</evidence>
<evidence type="ECO:0000313" key="7">
    <source>
        <dbReference type="Proteomes" id="UP001501758"/>
    </source>
</evidence>
<dbReference type="PROSITE" id="PS51257">
    <property type="entry name" value="PROKAR_LIPOPROTEIN"/>
    <property type="match status" value="1"/>
</dbReference>
<evidence type="ECO:0000256" key="3">
    <source>
        <dbReference type="ARBA" id="ARBA00023163"/>
    </source>
</evidence>
<dbReference type="SUPFAM" id="SSF55781">
    <property type="entry name" value="GAF domain-like"/>
    <property type="match status" value="1"/>
</dbReference>
<keyword evidence="7" id="KW-1185">Reference proteome</keyword>
<protein>
    <recommendedName>
        <fullName evidence="5">HTH araC/xylS-type domain-containing protein</fullName>
    </recommendedName>
</protein>
<organism evidence="6 7">
    <name type="scientific">Aquimarina litoralis</name>
    <dbReference type="NCBI Taxonomy" id="584605"/>
    <lineage>
        <taxon>Bacteria</taxon>
        <taxon>Pseudomonadati</taxon>
        <taxon>Bacteroidota</taxon>
        <taxon>Flavobacteriia</taxon>
        <taxon>Flavobacteriales</taxon>
        <taxon>Flavobacteriaceae</taxon>
        <taxon>Aquimarina</taxon>
    </lineage>
</organism>
<dbReference type="PRINTS" id="PR00032">
    <property type="entry name" value="HTHARAC"/>
</dbReference>
<accession>A0ABN1II24</accession>
<comment type="caution">
    <text evidence="6">The sequence shown here is derived from an EMBL/GenBank/DDBJ whole genome shotgun (WGS) entry which is preliminary data.</text>
</comment>
<dbReference type="Gene3D" id="1.10.10.60">
    <property type="entry name" value="Homeodomain-like"/>
    <property type="match status" value="2"/>
</dbReference>